<comment type="caution">
    <text evidence="3">The sequence shown here is derived from an EMBL/GenBank/DDBJ whole genome shotgun (WGS) entry which is preliminary data.</text>
</comment>
<evidence type="ECO:0000256" key="1">
    <source>
        <dbReference type="ARBA" id="ARBA00010402"/>
    </source>
</evidence>
<feature type="compositionally biased region" description="Polar residues" evidence="2">
    <location>
        <begin position="50"/>
        <end position="60"/>
    </location>
</feature>
<organism evidence="3 4">
    <name type="scientific">Heterodermia speciosa</name>
    <dbReference type="NCBI Taxonomy" id="116794"/>
    <lineage>
        <taxon>Eukaryota</taxon>
        <taxon>Fungi</taxon>
        <taxon>Dikarya</taxon>
        <taxon>Ascomycota</taxon>
        <taxon>Pezizomycotina</taxon>
        <taxon>Lecanoromycetes</taxon>
        <taxon>OSLEUM clade</taxon>
        <taxon>Lecanoromycetidae</taxon>
        <taxon>Caliciales</taxon>
        <taxon>Physciaceae</taxon>
        <taxon>Heterodermia</taxon>
    </lineage>
</organism>
<evidence type="ECO:0000313" key="4">
    <source>
        <dbReference type="Proteomes" id="UP000664521"/>
    </source>
</evidence>
<feature type="compositionally biased region" description="Basic and acidic residues" evidence="2">
    <location>
        <begin position="823"/>
        <end position="833"/>
    </location>
</feature>
<feature type="compositionally biased region" description="Low complexity" evidence="2">
    <location>
        <begin position="735"/>
        <end position="746"/>
    </location>
</feature>
<dbReference type="GO" id="GO:0005737">
    <property type="term" value="C:cytoplasm"/>
    <property type="evidence" value="ECO:0007669"/>
    <property type="project" value="TreeGrafter"/>
</dbReference>
<dbReference type="PANTHER" id="PTHR31315:SF1">
    <property type="entry name" value="PROTEIN SIP5"/>
    <property type="match status" value="1"/>
</dbReference>
<evidence type="ECO:0000313" key="3">
    <source>
        <dbReference type="EMBL" id="CAF9933627.1"/>
    </source>
</evidence>
<feature type="compositionally biased region" description="Polar residues" evidence="2">
    <location>
        <begin position="812"/>
        <end position="821"/>
    </location>
</feature>
<feature type="compositionally biased region" description="Basic and acidic residues" evidence="2">
    <location>
        <begin position="571"/>
        <end position="607"/>
    </location>
</feature>
<feature type="compositionally biased region" description="Polar residues" evidence="2">
    <location>
        <begin position="260"/>
        <end position="271"/>
    </location>
</feature>
<feature type="region of interest" description="Disordered" evidence="2">
    <location>
        <begin position="260"/>
        <end position="283"/>
    </location>
</feature>
<feature type="region of interest" description="Disordered" evidence="2">
    <location>
        <begin position="177"/>
        <end position="225"/>
    </location>
</feature>
<sequence>MGNSATKEQRQAPARLRSSSRRASSTTASGPESPSSMRPPGSPQPLPMYSSRSGRGSQPNLSSLLGLGHGNDRERDTEALEARRESKQERDQRRLERDRANREKERVRSMRDENVDGGYLVTQGVYTGLEDFSKYIVRQLMIERRLAPFWKGLNDHSESWTEHQLIAAARGLPIPAADAIPTEEPSSPFSPISSGHGDADGGTGNLAAPTASRSQSYNSDASSNLSPAQSNFPLASSALPISTSSSGPAVFRARSKTLASLTGSSKASQGEMTPREMRLPKDPFVHGQPIEAYLYKDASECPICFLYYPPYLNKTRCCDQDICSECFVQIKRPDPHLPEHHEASSQTTGQPPDPDALISEIATCPFCKQPDFGITFEPPPFRRGLTYVNQASHSAIGKVAGAMSSSSSLASAMSGGKASSVDTARRRTQSLSANDPAVITTDNVRPDWHQKLEGARAHAARRSAAATALHTAAYLMGNRGQESDSRGFSAFGRRALLRRGSGPASSSSRDETSQMNLLALMAERYGAQASSRTDGDQEGGSSPRGSSRRVRIDDLEEMMMLEAIRMSLASEDERRRKEEDDSKESRKSAKKEAKKKEKEVKKAEKAAKKSGIYSGSTSQSSMDLRGESSEASGKGKAVQLPEANPSGSSANAPLPSSTPSSPFLPEPTTDQEQAHLHLERARAQLQPEISPFTSPFDPHPYRPSHLRNQSNASSTDDDDSVRASLRGGLRGSGSGSSFEVSPSGSGINITEPGTAHLSGTPPGGGAGVEPMFNFRSLAAMVGEDEKAETKHVEHSSGGGGVHEVADDKEPESTVSKQQGTGTAHEEAFHDAPESPRSLPVPDVNVIAPSRTGSDLAASMSQPASDFKIITGHSDTDAEGASRAVVS</sequence>
<feature type="compositionally biased region" description="Basic and acidic residues" evidence="2">
    <location>
        <begin position="273"/>
        <end position="283"/>
    </location>
</feature>
<gene>
    <name evidence="3" type="primary">SIP5</name>
    <name evidence="3" type="ORF">HETSPECPRED_008720</name>
</gene>
<feature type="compositionally biased region" description="Low complexity" evidence="2">
    <location>
        <begin position="648"/>
        <end position="668"/>
    </location>
</feature>
<feature type="region of interest" description="Disordered" evidence="2">
    <location>
        <begin position="566"/>
        <end position="770"/>
    </location>
</feature>
<feature type="compositionally biased region" description="Polar residues" evidence="2">
    <location>
        <begin position="211"/>
        <end position="225"/>
    </location>
</feature>
<comment type="similarity">
    <text evidence="1">Belongs to the SIP5 family.</text>
</comment>
<dbReference type="OrthoDB" id="21471at2759"/>
<keyword evidence="4" id="KW-1185">Reference proteome</keyword>
<feature type="compositionally biased region" description="Low complexity" evidence="2">
    <location>
        <begin position="609"/>
        <end position="621"/>
    </location>
</feature>
<feature type="region of interest" description="Disordered" evidence="2">
    <location>
        <begin position="1"/>
        <end position="110"/>
    </location>
</feature>
<feature type="compositionally biased region" description="Basic and acidic residues" evidence="2">
    <location>
        <begin position="672"/>
        <end position="682"/>
    </location>
</feature>
<feature type="compositionally biased region" description="Low complexity" evidence="2">
    <location>
        <begin position="408"/>
        <end position="421"/>
    </location>
</feature>
<proteinExistence type="inferred from homology"/>
<feature type="compositionally biased region" description="Low complexity" evidence="2">
    <location>
        <begin position="180"/>
        <end position="194"/>
    </location>
</feature>
<dbReference type="Proteomes" id="UP000664521">
    <property type="component" value="Unassembled WGS sequence"/>
</dbReference>
<feature type="compositionally biased region" description="Basic and acidic residues" evidence="2">
    <location>
        <begin position="784"/>
        <end position="794"/>
    </location>
</feature>
<feature type="compositionally biased region" description="Low complexity" evidence="2">
    <location>
        <begin position="12"/>
        <end position="29"/>
    </location>
</feature>
<feature type="region of interest" description="Disordered" evidence="2">
    <location>
        <begin position="784"/>
        <end position="861"/>
    </location>
</feature>
<feature type="region of interest" description="Disordered" evidence="2">
    <location>
        <begin position="526"/>
        <end position="553"/>
    </location>
</feature>
<reference evidence="3" key="1">
    <citation type="submission" date="2021-03" db="EMBL/GenBank/DDBJ databases">
        <authorList>
            <person name="Tagirdzhanova G."/>
        </authorList>
    </citation>
    <scope>NUCLEOTIDE SEQUENCE</scope>
</reference>
<accession>A0A8H3FZ17</accession>
<evidence type="ECO:0000256" key="2">
    <source>
        <dbReference type="SAM" id="MobiDB-lite"/>
    </source>
</evidence>
<dbReference type="PANTHER" id="PTHR31315">
    <property type="entry name" value="PROTEIN SIP5"/>
    <property type="match status" value="1"/>
</dbReference>
<feature type="region of interest" description="Disordered" evidence="2">
    <location>
        <begin position="867"/>
        <end position="886"/>
    </location>
</feature>
<dbReference type="InterPro" id="IPR039301">
    <property type="entry name" value="Sip5/DA2"/>
</dbReference>
<feature type="compositionally biased region" description="Basic and acidic residues" evidence="2">
    <location>
        <begin position="70"/>
        <end position="110"/>
    </location>
</feature>
<protein>
    <submittedName>
        <fullName evidence="3">SNF1-interacting protein</fullName>
    </submittedName>
</protein>
<feature type="region of interest" description="Disordered" evidence="2">
    <location>
        <begin position="408"/>
        <end position="430"/>
    </location>
</feature>
<name>A0A8H3FZ17_9LECA</name>
<dbReference type="AlphaFoldDB" id="A0A8H3FZ17"/>
<dbReference type="CDD" id="cd24139">
    <property type="entry name" value="SIP5-like"/>
    <property type="match status" value="1"/>
</dbReference>
<dbReference type="EMBL" id="CAJPDS010000069">
    <property type="protein sequence ID" value="CAF9933627.1"/>
    <property type="molecule type" value="Genomic_DNA"/>
</dbReference>